<dbReference type="EMBL" id="JAHLPM010000025">
    <property type="protein sequence ID" value="MBU5440096.1"/>
    <property type="molecule type" value="Genomic_DNA"/>
</dbReference>
<gene>
    <name evidence="1" type="ORF">KQI42_19055</name>
</gene>
<evidence type="ECO:0000313" key="1">
    <source>
        <dbReference type="EMBL" id="MBU5440096.1"/>
    </source>
</evidence>
<comment type="caution">
    <text evidence="1">The sequence shown here is derived from an EMBL/GenBank/DDBJ whole genome shotgun (WGS) entry which is preliminary data.</text>
</comment>
<organism evidence="1 2">
    <name type="scientific">Tissierella simiarum</name>
    <dbReference type="NCBI Taxonomy" id="2841534"/>
    <lineage>
        <taxon>Bacteria</taxon>
        <taxon>Bacillati</taxon>
        <taxon>Bacillota</taxon>
        <taxon>Tissierellia</taxon>
        <taxon>Tissierellales</taxon>
        <taxon>Tissierellaceae</taxon>
        <taxon>Tissierella</taxon>
    </lineage>
</organism>
<protein>
    <submittedName>
        <fullName evidence="1">Uncharacterized protein</fullName>
    </submittedName>
</protein>
<name>A0ABS6EB58_9FIRM</name>
<dbReference type="PROSITE" id="PS51257">
    <property type="entry name" value="PROKAR_LIPOPROTEIN"/>
    <property type="match status" value="1"/>
</dbReference>
<sequence length="103" mass="11427">MQCKNGIRYILIFLVMILVLSGCSKELEKESEAADQIDVIIDYGDFKLVVGDTRLKDIQDAGYIVALDKHLKEGIEGKVMLSRSYSLGGYMGRDVSYTANLSS</sequence>
<keyword evidence="2" id="KW-1185">Reference proteome</keyword>
<evidence type="ECO:0000313" key="2">
    <source>
        <dbReference type="Proteomes" id="UP000749471"/>
    </source>
</evidence>
<proteinExistence type="predicted"/>
<accession>A0ABS6EB58</accession>
<dbReference type="RefSeq" id="WP_216522068.1">
    <property type="nucleotide sequence ID" value="NZ_JAHLPM010000025.1"/>
</dbReference>
<dbReference type="Proteomes" id="UP000749471">
    <property type="component" value="Unassembled WGS sequence"/>
</dbReference>
<reference evidence="1 2" key="1">
    <citation type="submission" date="2021-06" db="EMBL/GenBank/DDBJ databases">
        <authorList>
            <person name="Sun Q."/>
            <person name="Li D."/>
        </authorList>
    </citation>
    <scope>NUCLEOTIDE SEQUENCE [LARGE SCALE GENOMIC DNA]</scope>
    <source>
        <strain evidence="1 2">MSJ-40</strain>
    </source>
</reference>